<keyword evidence="2" id="KW-0812">Transmembrane</keyword>
<name>A0ABX0A7A8_9GAMM</name>
<dbReference type="Proteomes" id="UP001429354">
    <property type="component" value="Unassembled WGS sequence"/>
</dbReference>
<dbReference type="InterPro" id="IPR008620">
    <property type="entry name" value="FixH"/>
</dbReference>
<dbReference type="RefSeq" id="WP_162347977.1">
    <property type="nucleotide sequence ID" value="NZ_QOVG01000001.1"/>
</dbReference>
<sequence length="185" mass="20142">MNSPKPTQDPTPQGKPAHDRPRTSPWRQPVMWLVIGLPLASVVAGIIMVIVAGGSDAIDTSPDQVRRTAQIQTTDLGPDEAAGAARLSAIVRLDPERKLVEVLPVSGDFERNVPLRLALAHPTRAELDVALLLQPTELGWRAAADLDASHDWNIRLGPADGHWRLQGRLPRGQLATNLQPRLEAR</sequence>
<evidence type="ECO:0000313" key="4">
    <source>
        <dbReference type="Proteomes" id="UP001429354"/>
    </source>
</evidence>
<gene>
    <name evidence="3" type="ORF">DT603_00940</name>
</gene>
<feature type="transmembrane region" description="Helical" evidence="2">
    <location>
        <begin position="30"/>
        <end position="52"/>
    </location>
</feature>
<evidence type="ECO:0000256" key="1">
    <source>
        <dbReference type="SAM" id="MobiDB-lite"/>
    </source>
</evidence>
<keyword evidence="2" id="KW-1133">Transmembrane helix</keyword>
<dbReference type="EMBL" id="QOVG01000001">
    <property type="protein sequence ID" value="NDK37412.1"/>
    <property type="molecule type" value="Genomic_DNA"/>
</dbReference>
<keyword evidence="4" id="KW-1185">Reference proteome</keyword>
<comment type="caution">
    <text evidence="3">The sequence shown here is derived from an EMBL/GenBank/DDBJ whole genome shotgun (WGS) entry which is preliminary data.</text>
</comment>
<accession>A0ABX0A7A8</accession>
<organism evidence="3 4">
    <name type="scientific">Pseudoxanthomonas gei</name>
    <dbReference type="NCBI Taxonomy" id="1383030"/>
    <lineage>
        <taxon>Bacteria</taxon>
        <taxon>Pseudomonadati</taxon>
        <taxon>Pseudomonadota</taxon>
        <taxon>Gammaproteobacteria</taxon>
        <taxon>Lysobacterales</taxon>
        <taxon>Lysobacteraceae</taxon>
        <taxon>Pseudoxanthomonas</taxon>
    </lineage>
</organism>
<dbReference type="Pfam" id="PF05751">
    <property type="entry name" value="FixH"/>
    <property type="match status" value="1"/>
</dbReference>
<feature type="compositionally biased region" description="Polar residues" evidence="1">
    <location>
        <begin position="1"/>
        <end position="11"/>
    </location>
</feature>
<proteinExistence type="predicted"/>
<feature type="region of interest" description="Disordered" evidence="1">
    <location>
        <begin position="1"/>
        <end position="24"/>
    </location>
</feature>
<evidence type="ECO:0000313" key="3">
    <source>
        <dbReference type="EMBL" id="NDK37412.1"/>
    </source>
</evidence>
<protein>
    <submittedName>
        <fullName evidence="3">Nitrogen fixation protein FixH</fullName>
    </submittedName>
</protein>
<evidence type="ECO:0000256" key="2">
    <source>
        <dbReference type="SAM" id="Phobius"/>
    </source>
</evidence>
<reference evidence="3 4" key="1">
    <citation type="submission" date="2018-07" db="EMBL/GenBank/DDBJ databases">
        <title>Whole genome Sequencing of Pseudoxanthomonas gei KCTC 32298 (T).</title>
        <authorList>
            <person name="Kumar S."/>
            <person name="Bansal K."/>
            <person name="Kaur A."/>
            <person name="Patil P."/>
            <person name="Sharma S."/>
            <person name="Patil P.B."/>
        </authorList>
    </citation>
    <scope>NUCLEOTIDE SEQUENCE [LARGE SCALE GENOMIC DNA]</scope>
    <source>
        <strain evidence="3 4">KCTC 32298</strain>
    </source>
</reference>
<keyword evidence="2" id="KW-0472">Membrane</keyword>